<dbReference type="Proteomes" id="UP000279307">
    <property type="component" value="Chromosome 7"/>
</dbReference>
<evidence type="ECO:0000259" key="6">
    <source>
        <dbReference type="Pfam" id="PF03088"/>
    </source>
</evidence>
<feature type="domain" description="Strictosidine synthase conserved region" evidence="6">
    <location>
        <begin position="165"/>
        <end position="251"/>
    </location>
</feature>
<dbReference type="GO" id="GO:0016787">
    <property type="term" value="F:hydrolase activity"/>
    <property type="evidence" value="ECO:0007669"/>
    <property type="project" value="TreeGrafter"/>
</dbReference>
<proteinExistence type="inferred from homology"/>
<keyword evidence="5" id="KW-0472">Membrane</keyword>
<feature type="compositionally biased region" description="Polar residues" evidence="4">
    <location>
        <begin position="941"/>
        <end position="950"/>
    </location>
</feature>
<accession>A0A3L8DKE0</accession>
<feature type="compositionally biased region" description="Low complexity" evidence="4">
    <location>
        <begin position="451"/>
        <end position="471"/>
    </location>
</feature>
<feature type="compositionally biased region" description="Low complexity" evidence="4">
    <location>
        <begin position="499"/>
        <end position="512"/>
    </location>
</feature>
<dbReference type="Gene3D" id="2.120.10.30">
    <property type="entry name" value="TolB, C-terminal domain"/>
    <property type="match status" value="1"/>
</dbReference>
<dbReference type="PANTHER" id="PTHR10426:SF88">
    <property type="entry name" value="ADIPOCYTE PLASMA MEMBRANE-ASSOCIATED PROTEIN HEMOMUCIN-RELATED"/>
    <property type="match status" value="1"/>
</dbReference>
<reference evidence="7" key="1">
    <citation type="journal article" date="2018" name="Genome Res.">
        <title>The genomic architecture and molecular evolution of ant odorant receptors.</title>
        <authorList>
            <person name="McKenzie S.K."/>
            <person name="Kronauer D.J.C."/>
        </authorList>
    </citation>
    <scope>NUCLEOTIDE SEQUENCE [LARGE SCALE GENOMIC DNA]</scope>
    <source>
        <strain evidence="7">Clonal line C1</strain>
    </source>
</reference>
<dbReference type="SUPFAM" id="SSF63829">
    <property type="entry name" value="Calcium-dependent phosphotriesterase"/>
    <property type="match status" value="1"/>
</dbReference>
<feature type="region of interest" description="Disordered" evidence="4">
    <location>
        <begin position="414"/>
        <end position="544"/>
    </location>
</feature>
<feature type="region of interest" description="Disordered" evidence="4">
    <location>
        <begin position="941"/>
        <end position="979"/>
    </location>
</feature>
<sequence length="979" mass="109153">MSCLKATGTVFIYIGLFLAIITFIPGLPPDIEFSEISVVPPRDLDPRFPKNRLTGCEKLFEGQLTGAEGFSSYNGQLYSGIHGGYIIRLEEDRFVPIVKFGKKCDGIWQEHICGRPLGMKFDKKGNLFVVDTYYGIFKVNVETGEYTNIVNSSKPINGKVPMLPNSVDVAENGDLYWTDSSTALPLNILVPLFFVNPSGRFIRYNAATKKNEVLMENLAFANGVKLSDDESFVLVAESLLTRIMKYHLKGPKAGQKEIFIDALPGMPDNLQSDGRGGFFVTMVITVDSEHPQLSVSLLPHPYLRKMIVRLLLLLRAPFKLLNDLIPNVYCERMAHAMVSYQGIGMLFDQKRRSLLLRLDASGNIIEALSSDDDTFSGISDAYIHNGYVWFGSPWRSYIPRVPLKQAFPDLANDEKLSSGAKSEKRSASSNSERTKRDTDSVTTKPTESKPKAAPTTPKPTAAPTTTPKPTAVPSQAPKASKPTTDSGSAKSSETKPASKPNAKTETKTNTAKSGKNAKVEQDAPVKQKMPNSQSAKVKSAEANRPKEEFLARALPFREAAGEKERVRRRAGESARDVSSLGHRLVNVAARGTTAEQPSRMFGDAPRLRTAGALERNMFRDGQYLEVIKASDDCLATAVVTVQEKTVEIKKQKVITNKWLQVEDWAALYRILERAVLRNGPRSNGSHREGQGCEWRKSTRQLEVTYTFEYPECASDATSLPTIKVHVSPARRSVKREKINEISKISRSKVKTRDDTTKPTKEDKSCDQVSTKTNRADTKNDRLKRTSEKPTQTSPKKIETEQDSKRKKKRKYDLFDDLKSAPLEEYIPDAPKAKKSCTDLKYVPSQKSALESMPLAMNEYTPTLCSSKCVPQDVNYVPNSIEKLEATYETYEPCATTTIPNDILKEYVPNSKGVKPSVEEYEPDFKSSSKLMKFDDSYVPSTVRQSVSNSRRMSDKSAKLKRIEAHRKGTLSKKKIDPFS</sequence>
<comment type="caution">
    <text evidence="7">The sequence shown here is derived from an EMBL/GenBank/DDBJ whole genome shotgun (WGS) entry which is preliminary data.</text>
</comment>
<dbReference type="GO" id="GO:0012505">
    <property type="term" value="C:endomembrane system"/>
    <property type="evidence" value="ECO:0007669"/>
    <property type="project" value="TreeGrafter"/>
</dbReference>
<feature type="compositionally biased region" description="Basic and acidic residues" evidence="4">
    <location>
        <begin position="750"/>
        <end position="765"/>
    </location>
</feature>
<gene>
    <name evidence="7" type="ORF">DMN91_007529</name>
</gene>
<comment type="similarity">
    <text evidence="1">Belongs to the strictosidine synthase family.</text>
</comment>
<protein>
    <recommendedName>
        <fullName evidence="6">Strictosidine synthase conserved region domain-containing protein</fullName>
    </recommendedName>
</protein>
<evidence type="ECO:0000313" key="7">
    <source>
        <dbReference type="EMBL" id="RLU20915.1"/>
    </source>
</evidence>
<reference evidence="7" key="2">
    <citation type="submission" date="2018-07" db="EMBL/GenBank/DDBJ databases">
        <authorList>
            <person name="Mckenzie S.K."/>
            <person name="Kronauer D.J.C."/>
        </authorList>
    </citation>
    <scope>NUCLEOTIDE SEQUENCE</scope>
    <source>
        <strain evidence="7">Clonal line C1</strain>
    </source>
</reference>
<organism evidence="7">
    <name type="scientific">Ooceraea biroi</name>
    <name type="common">Clonal raider ant</name>
    <name type="synonym">Cerapachys biroi</name>
    <dbReference type="NCBI Taxonomy" id="2015173"/>
    <lineage>
        <taxon>Eukaryota</taxon>
        <taxon>Metazoa</taxon>
        <taxon>Ecdysozoa</taxon>
        <taxon>Arthropoda</taxon>
        <taxon>Hexapoda</taxon>
        <taxon>Insecta</taxon>
        <taxon>Pterygota</taxon>
        <taxon>Neoptera</taxon>
        <taxon>Endopterygota</taxon>
        <taxon>Hymenoptera</taxon>
        <taxon>Apocrita</taxon>
        <taxon>Aculeata</taxon>
        <taxon>Formicoidea</taxon>
        <taxon>Formicidae</taxon>
        <taxon>Dorylinae</taxon>
        <taxon>Ooceraea</taxon>
    </lineage>
</organism>
<dbReference type="InterPro" id="IPR011042">
    <property type="entry name" value="6-blade_b-propeller_TolB-like"/>
</dbReference>
<keyword evidence="2" id="KW-0597">Phosphoprotein</keyword>
<feature type="compositionally biased region" description="Basic and acidic residues" evidence="4">
    <location>
        <begin position="773"/>
        <end position="787"/>
    </location>
</feature>
<name>A0A3L8DKE0_OOCBI</name>
<feature type="compositionally biased region" description="Basic and acidic residues" evidence="4">
    <location>
        <begin position="951"/>
        <end position="966"/>
    </location>
</feature>
<feature type="region of interest" description="Disordered" evidence="4">
    <location>
        <begin position="728"/>
        <end position="809"/>
    </location>
</feature>
<dbReference type="InterPro" id="IPR018119">
    <property type="entry name" value="Strictosidine_synth_cons-reg"/>
</dbReference>
<keyword evidence="5" id="KW-0812">Transmembrane</keyword>
<evidence type="ECO:0000256" key="4">
    <source>
        <dbReference type="SAM" id="MobiDB-lite"/>
    </source>
</evidence>
<dbReference type="Pfam" id="PF03088">
    <property type="entry name" value="Str_synth"/>
    <property type="match status" value="1"/>
</dbReference>
<evidence type="ECO:0000256" key="5">
    <source>
        <dbReference type="SAM" id="Phobius"/>
    </source>
</evidence>
<keyword evidence="3" id="KW-0325">Glycoprotein</keyword>
<feature type="transmembrane region" description="Helical" evidence="5">
    <location>
        <begin position="7"/>
        <end position="27"/>
    </location>
</feature>
<evidence type="ECO:0000256" key="2">
    <source>
        <dbReference type="ARBA" id="ARBA00022553"/>
    </source>
</evidence>
<dbReference type="EMBL" id="QOIP01000007">
    <property type="protein sequence ID" value="RLU20915.1"/>
    <property type="molecule type" value="Genomic_DNA"/>
</dbReference>
<feature type="compositionally biased region" description="Basic and acidic residues" evidence="4">
    <location>
        <begin position="414"/>
        <end position="439"/>
    </location>
</feature>
<feature type="compositionally biased region" description="Polar residues" evidence="4">
    <location>
        <begin position="481"/>
        <end position="495"/>
    </location>
</feature>
<evidence type="ECO:0000256" key="1">
    <source>
        <dbReference type="ARBA" id="ARBA00009191"/>
    </source>
</evidence>
<dbReference type="AlphaFoldDB" id="A0A3L8DKE0"/>
<dbReference type="OrthoDB" id="5307922at2759"/>
<evidence type="ECO:0000256" key="3">
    <source>
        <dbReference type="ARBA" id="ARBA00023180"/>
    </source>
</evidence>
<keyword evidence="5" id="KW-1133">Transmembrane helix</keyword>
<dbReference type="PANTHER" id="PTHR10426">
    <property type="entry name" value="STRICTOSIDINE SYNTHASE-RELATED"/>
    <property type="match status" value="1"/>
</dbReference>